<evidence type="ECO:0000313" key="3">
    <source>
        <dbReference type="Proteomes" id="UP001454036"/>
    </source>
</evidence>
<dbReference type="Proteomes" id="UP001454036">
    <property type="component" value="Unassembled WGS sequence"/>
</dbReference>
<dbReference type="Pfam" id="PF14309">
    <property type="entry name" value="DUF4378"/>
    <property type="match status" value="2"/>
</dbReference>
<accession>A0AAV3Q0X6</accession>
<evidence type="ECO:0000259" key="1">
    <source>
        <dbReference type="Pfam" id="PF14309"/>
    </source>
</evidence>
<dbReference type="InterPro" id="IPR025486">
    <property type="entry name" value="DUF4378"/>
</dbReference>
<reference evidence="2 3" key="1">
    <citation type="submission" date="2024-01" db="EMBL/GenBank/DDBJ databases">
        <title>The complete chloroplast genome sequence of Lithospermum erythrorhizon: insights into the phylogenetic relationship among Boraginaceae species and the maternal lineages of purple gromwells.</title>
        <authorList>
            <person name="Okada T."/>
            <person name="Watanabe K."/>
        </authorList>
    </citation>
    <scope>NUCLEOTIDE SEQUENCE [LARGE SCALE GENOMIC DNA]</scope>
</reference>
<dbReference type="PANTHER" id="PTHR40836:SF4">
    <property type="entry name" value="RB1-INDUCIBLE COILED-COIL PROTEIN"/>
    <property type="match status" value="1"/>
</dbReference>
<protein>
    <recommendedName>
        <fullName evidence="1">DUF4378 domain-containing protein</fullName>
    </recommendedName>
</protein>
<dbReference type="EMBL" id="BAABME010019495">
    <property type="protein sequence ID" value="GAA0157374.1"/>
    <property type="molecule type" value="Genomic_DNA"/>
</dbReference>
<evidence type="ECO:0000313" key="2">
    <source>
        <dbReference type="EMBL" id="GAA0157374.1"/>
    </source>
</evidence>
<keyword evidence="3" id="KW-1185">Reference proteome</keyword>
<organism evidence="2 3">
    <name type="scientific">Lithospermum erythrorhizon</name>
    <name type="common">Purple gromwell</name>
    <name type="synonym">Lithospermum officinale var. erythrorhizon</name>
    <dbReference type="NCBI Taxonomy" id="34254"/>
    <lineage>
        <taxon>Eukaryota</taxon>
        <taxon>Viridiplantae</taxon>
        <taxon>Streptophyta</taxon>
        <taxon>Embryophyta</taxon>
        <taxon>Tracheophyta</taxon>
        <taxon>Spermatophyta</taxon>
        <taxon>Magnoliopsida</taxon>
        <taxon>eudicotyledons</taxon>
        <taxon>Gunneridae</taxon>
        <taxon>Pentapetalae</taxon>
        <taxon>asterids</taxon>
        <taxon>lamiids</taxon>
        <taxon>Boraginales</taxon>
        <taxon>Boraginaceae</taxon>
        <taxon>Boraginoideae</taxon>
        <taxon>Lithospermeae</taxon>
        <taxon>Lithospermum</taxon>
    </lineage>
</organism>
<proteinExistence type="predicted"/>
<name>A0AAV3Q0X6_LITER</name>
<feature type="domain" description="DUF4378" evidence="1">
    <location>
        <begin position="99"/>
        <end position="167"/>
    </location>
</feature>
<dbReference type="PANTHER" id="PTHR40836">
    <property type="entry name" value="RB1-INDUCIBLE COILED-COIL PROTEIN"/>
    <property type="match status" value="1"/>
</dbReference>
<dbReference type="AlphaFoldDB" id="A0AAV3Q0X6"/>
<gene>
    <name evidence="2" type="ORF">LIER_38447</name>
</gene>
<feature type="domain" description="DUF4378" evidence="1">
    <location>
        <begin position="39"/>
        <end position="83"/>
    </location>
</feature>
<sequence>MEELRKQLHKLEVEGSEATIVDEQHNEVELFEIEDEVKAYIRDLLVASGLYDGSCDTSLSRWDPLGKPISYRVFEEVEEIYKEKSWIFLRKATIPVVLSLHGRQLLDHVWEVICHFAYLHEDAYHFTIDHMVAQDLQSHAWCQRIEDDVYALQKAIECHIMKDLIDEIINEFH</sequence>
<comment type="caution">
    <text evidence="2">The sequence shown here is derived from an EMBL/GenBank/DDBJ whole genome shotgun (WGS) entry which is preliminary data.</text>
</comment>